<evidence type="ECO:0000256" key="5">
    <source>
        <dbReference type="ARBA" id="ARBA00022989"/>
    </source>
</evidence>
<dbReference type="EMBL" id="JBHZOL010000048">
    <property type="protein sequence ID" value="MFE4106066.1"/>
    <property type="molecule type" value="Genomic_DNA"/>
</dbReference>
<dbReference type="Gene3D" id="1.10.287.1260">
    <property type="match status" value="1"/>
</dbReference>
<reference evidence="11 12" key="1">
    <citation type="submission" date="2024-10" db="EMBL/GenBank/DDBJ databases">
        <authorList>
            <person name="Ratan Roy A."/>
            <person name="Morales Sandoval P.H."/>
            <person name="De Los Santos Villalobos S."/>
            <person name="Chakraborty S."/>
            <person name="Mukherjee J."/>
        </authorList>
    </citation>
    <scope>NUCLEOTIDE SEQUENCE [LARGE SCALE GENOMIC DNA]</scope>
    <source>
        <strain evidence="11 12">S1</strain>
    </source>
</reference>
<dbReference type="RefSeq" id="WP_377963465.1">
    <property type="nucleotide sequence ID" value="NZ_JBHZOL010000048.1"/>
</dbReference>
<comment type="subcellular location">
    <subcellularLocation>
        <location evidence="1">Cell membrane</location>
        <topology evidence="1">Multi-pass membrane protein</topology>
    </subcellularLocation>
</comment>
<evidence type="ECO:0000259" key="9">
    <source>
        <dbReference type="Pfam" id="PF21082"/>
    </source>
</evidence>
<evidence type="ECO:0000256" key="3">
    <source>
        <dbReference type="ARBA" id="ARBA00022475"/>
    </source>
</evidence>
<name>A0ABW6ID32_9CYAN</name>
<dbReference type="InterPro" id="IPR049278">
    <property type="entry name" value="MS_channel_C"/>
</dbReference>
<keyword evidence="4 7" id="KW-0812">Transmembrane</keyword>
<keyword evidence="12" id="KW-1185">Reference proteome</keyword>
<protein>
    <submittedName>
        <fullName evidence="11">Mechanosensitive ion channel family protein</fullName>
    </submittedName>
</protein>
<evidence type="ECO:0000313" key="12">
    <source>
        <dbReference type="Proteomes" id="UP001600165"/>
    </source>
</evidence>
<dbReference type="Pfam" id="PF21088">
    <property type="entry name" value="MS_channel_1st"/>
    <property type="match status" value="1"/>
</dbReference>
<evidence type="ECO:0000259" key="10">
    <source>
        <dbReference type="Pfam" id="PF21088"/>
    </source>
</evidence>
<organism evidence="11 12">
    <name type="scientific">Almyronema epifaneia S1</name>
    <dbReference type="NCBI Taxonomy" id="2991925"/>
    <lineage>
        <taxon>Bacteria</taxon>
        <taxon>Bacillati</taxon>
        <taxon>Cyanobacteriota</taxon>
        <taxon>Cyanophyceae</taxon>
        <taxon>Nodosilineales</taxon>
        <taxon>Nodosilineaceae</taxon>
        <taxon>Almyronema</taxon>
        <taxon>Almyronema epifaneia</taxon>
    </lineage>
</organism>
<dbReference type="InterPro" id="IPR010920">
    <property type="entry name" value="LSM_dom_sf"/>
</dbReference>
<feature type="transmembrane region" description="Helical" evidence="7">
    <location>
        <begin position="366"/>
        <end position="385"/>
    </location>
</feature>
<evidence type="ECO:0000256" key="4">
    <source>
        <dbReference type="ARBA" id="ARBA00022692"/>
    </source>
</evidence>
<accession>A0ABW6ID32</accession>
<proteinExistence type="inferred from homology"/>
<feature type="transmembrane region" description="Helical" evidence="7">
    <location>
        <begin position="274"/>
        <end position="294"/>
    </location>
</feature>
<sequence>MAFLPNLSPKKRCRFRRRRWLAAVLGLFCAALVLLPTPSLALPEAFSRLLAGGATPQSIENLLPASLQELIAFSSNLSSAPVQLDGRTIFYVAAPAEGDNADSDVISASRRSWEIEQRLQEFARQNYDAESLSVTSSVEESSNQPIIYVNGNFLMTVTAADAQLRGLQDLTIRAEEIERLLRNALIRFKRERQPEFLRQQLSILLVGWLVTILVSLAIASLQHALARRRRRCDTAISAIDSAPASGSSAESSTALREQMRRRQQLNILDVQRRLLGFSQIALWISAFVVALGLFPYTRWLQPILLDILKLPLKLVVLVVGLYSLIRLGNVLVDRFCIALQDRANWVPERSQRLSLRLSTFSQIAKSIMASALIAIGVLIALSLVGVRIAPLLAGAGIVGLAISFASQSLIKDIINGFLIALEDQYGVGDVVVIGDVSGFVETMNLRITQLRNEEGRLITLPNGQITIVQNLSKEWSRVDVTISVGPNTDLDHAIAVIEHVATEMSQDGRWQPLILEPPSMLGVDRLDHFGAAVRVWIKTLPLKQWDVAREYRRRLKIAFDKANIPIGMPHQFLQINTPEVISDHLSAAKNSADSPTNGSSPVGQPH</sequence>
<evidence type="ECO:0000256" key="6">
    <source>
        <dbReference type="ARBA" id="ARBA00023136"/>
    </source>
</evidence>
<dbReference type="InterPro" id="IPR023408">
    <property type="entry name" value="MscS_beta-dom_sf"/>
</dbReference>
<dbReference type="PANTHER" id="PTHR30460">
    <property type="entry name" value="MODERATE CONDUCTANCE MECHANOSENSITIVE CHANNEL YBIO"/>
    <property type="match status" value="1"/>
</dbReference>
<dbReference type="SUPFAM" id="SSF82689">
    <property type="entry name" value="Mechanosensitive channel protein MscS (YggB), C-terminal domain"/>
    <property type="match status" value="1"/>
</dbReference>
<feature type="domain" description="Mechanosensitive ion channel transmembrane helices 2/3" evidence="10">
    <location>
        <begin position="372"/>
        <end position="407"/>
    </location>
</feature>
<dbReference type="SUPFAM" id="SSF50182">
    <property type="entry name" value="Sm-like ribonucleoproteins"/>
    <property type="match status" value="1"/>
</dbReference>
<feature type="domain" description="Mechanosensitive ion channel MscS" evidence="8">
    <location>
        <begin position="409"/>
        <end position="473"/>
    </location>
</feature>
<feature type="domain" description="Mechanosensitive ion channel MscS C-terminal" evidence="9">
    <location>
        <begin position="478"/>
        <end position="566"/>
    </location>
</feature>
<evidence type="ECO:0000256" key="1">
    <source>
        <dbReference type="ARBA" id="ARBA00004651"/>
    </source>
</evidence>
<comment type="caution">
    <text evidence="11">The sequence shown here is derived from an EMBL/GenBank/DDBJ whole genome shotgun (WGS) entry which is preliminary data.</text>
</comment>
<feature type="transmembrane region" description="Helical" evidence="7">
    <location>
        <begin position="391"/>
        <end position="410"/>
    </location>
</feature>
<dbReference type="InterPro" id="IPR011014">
    <property type="entry name" value="MscS_channel_TM-2"/>
</dbReference>
<dbReference type="SUPFAM" id="SSF82861">
    <property type="entry name" value="Mechanosensitive channel protein MscS (YggB), transmembrane region"/>
    <property type="match status" value="1"/>
</dbReference>
<gene>
    <name evidence="11" type="ORF">ACFVKH_07260</name>
</gene>
<dbReference type="Gene3D" id="2.30.30.60">
    <property type="match status" value="1"/>
</dbReference>
<keyword evidence="6 7" id="KW-0472">Membrane</keyword>
<dbReference type="Proteomes" id="UP001600165">
    <property type="component" value="Unassembled WGS sequence"/>
</dbReference>
<evidence type="ECO:0000313" key="11">
    <source>
        <dbReference type="EMBL" id="MFE4106066.1"/>
    </source>
</evidence>
<dbReference type="InterPro" id="IPR049142">
    <property type="entry name" value="MS_channel_1st"/>
</dbReference>
<dbReference type="InterPro" id="IPR045276">
    <property type="entry name" value="YbiO_bact"/>
</dbReference>
<keyword evidence="5 7" id="KW-1133">Transmembrane helix</keyword>
<keyword evidence="3" id="KW-1003">Cell membrane</keyword>
<dbReference type="PANTHER" id="PTHR30460:SF0">
    <property type="entry name" value="MODERATE CONDUCTANCE MECHANOSENSITIVE CHANNEL YBIO"/>
    <property type="match status" value="1"/>
</dbReference>
<comment type="similarity">
    <text evidence="2">Belongs to the MscS (TC 1.A.23) family.</text>
</comment>
<evidence type="ECO:0000259" key="8">
    <source>
        <dbReference type="Pfam" id="PF00924"/>
    </source>
</evidence>
<dbReference type="Pfam" id="PF00924">
    <property type="entry name" value="MS_channel_2nd"/>
    <property type="match status" value="1"/>
</dbReference>
<dbReference type="InterPro" id="IPR006685">
    <property type="entry name" value="MscS_channel_2nd"/>
</dbReference>
<feature type="transmembrane region" description="Helical" evidence="7">
    <location>
        <begin position="201"/>
        <end position="221"/>
    </location>
</feature>
<evidence type="ECO:0000256" key="2">
    <source>
        <dbReference type="ARBA" id="ARBA00008017"/>
    </source>
</evidence>
<evidence type="ECO:0000256" key="7">
    <source>
        <dbReference type="SAM" id="Phobius"/>
    </source>
</evidence>
<dbReference type="Pfam" id="PF21082">
    <property type="entry name" value="MS_channel_3rd"/>
    <property type="match status" value="1"/>
</dbReference>
<dbReference type="Gene3D" id="3.30.70.100">
    <property type="match status" value="1"/>
</dbReference>
<dbReference type="InterPro" id="IPR011066">
    <property type="entry name" value="MscS_channel_C_sf"/>
</dbReference>